<evidence type="ECO:0000259" key="1">
    <source>
        <dbReference type="Pfam" id="PF03551"/>
    </source>
</evidence>
<comment type="caution">
    <text evidence="3">The sequence shown here is derived from an EMBL/GenBank/DDBJ whole genome shotgun (WGS) entry which is preliminary data.</text>
</comment>
<dbReference type="InterPro" id="IPR018309">
    <property type="entry name" value="Tscrpt_reg_PadR_C"/>
</dbReference>
<dbReference type="OrthoDB" id="8595425at2"/>
<dbReference type="AlphaFoldDB" id="A0A419SVT1"/>
<protein>
    <submittedName>
        <fullName evidence="3">PadR family transcriptional regulator</fullName>
    </submittedName>
</protein>
<feature type="domain" description="Transcription regulator PadR N-terminal" evidence="1">
    <location>
        <begin position="8"/>
        <end position="80"/>
    </location>
</feature>
<proteinExistence type="predicted"/>
<dbReference type="EMBL" id="MCIA01000032">
    <property type="protein sequence ID" value="RKD29322.1"/>
    <property type="molecule type" value="Genomic_DNA"/>
</dbReference>
<accession>A0A419SVT1</accession>
<dbReference type="RefSeq" id="WP_120198156.1">
    <property type="nucleotide sequence ID" value="NZ_MCIA01000032.1"/>
</dbReference>
<feature type="domain" description="Transcription regulator PadR C-terminal" evidence="2">
    <location>
        <begin position="95"/>
        <end position="173"/>
    </location>
</feature>
<dbReference type="SUPFAM" id="SSF46785">
    <property type="entry name" value="Winged helix' DNA-binding domain"/>
    <property type="match status" value="1"/>
</dbReference>
<reference evidence="3 4" key="1">
    <citation type="submission" date="2016-08" db="EMBL/GenBank/DDBJ databases">
        <title>A new outlook on sporulation: Clostridium algidixylanolyticum.</title>
        <authorList>
            <person name="Poppleton D.I."/>
            <person name="Gribaldo S."/>
        </authorList>
    </citation>
    <scope>NUCLEOTIDE SEQUENCE [LARGE SCALE GENOMIC DNA]</scope>
    <source>
        <strain evidence="3 4">SPL73</strain>
    </source>
</reference>
<dbReference type="Gene3D" id="1.10.10.10">
    <property type="entry name" value="Winged helix-like DNA-binding domain superfamily/Winged helix DNA-binding domain"/>
    <property type="match status" value="1"/>
</dbReference>
<dbReference type="Pfam" id="PF03551">
    <property type="entry name" value="PadR"/>
    <property type="match status" value="1"/>
</dbReference>
<gene>
    <name evidence="3" type="ORF">BET01_08195</name>
</gene>
<dbReference type="InterPro" id="IPR005149">
    <property type="entry name" value="Tscrpt_reg_PadR_N"/>
</dbReference>
<keyword evidence="4" id="KW-1185">Reference proteome</keyword>
<dbReference type="InterPro" id="IPR036388">
    <property type="entry name" value="WH-like_DNA-bd_sf"/>
</dbReference>
<dbReference type="PANTHER" id="PTHR43252">
    <property type="entry name" value="TRANSCRIPTIONAL REGULATOR YQJI"/>
    <property type="match status" value="1"/>
</dbReference>
<name>A0A419SVT1_9FIRM</name>
<evidence type="ECO:0000259" key="2">
    <source>
        <dbReference type="Pfam" id="PF10400"/>
    </source>
</evidence>
<dbReference type="Proteomes" id="UP000284277">
    <property type="component" value="Unassembled WGS sequence"/>
</dbReference>
<dbReference type="Pfam" id="PF10400">
    <property type="entry name" value="Vir_act_alpha_C"/>
    <property type="match status" value="1"/>
</dbReference>
<dbReference type="PANTHER" id="PTHR43252:SF6">
    <property type="entry name" value="NEGATIVE TRANSCRIPTION REGULATOR PADR"/>
    <property type="match status" value="1"/>
</dbReference>
<dbReference type="InterPro" id="IPR036390">
    <property type="entry name" value="WH_DNA-bd_sf"/>
</dbReference>
<evidence type="ECO:0000313" key="3">
    <source>
        <dbReference type="EMBL" id="RKD29322.1"/>
    </source>
</evidence>
<sequence>MRALKYAILGLLIKRPMTGYEIAKEFSYELAEFWYANHSQIYPELKKLTSEGHVVFNIEISGDILEAKRYTITDKGIKDFTQWILKDENLQRTPKDIFRLRMYFSNNLEVGSRIHLLENQRLQHVNRLNTLKKIFEQYLEVPSASSDRFGDFLVLRGAIMREENYIAWIDECIMYSKENPQTSPK</sequence>
<organism evidence="3 4">
    <name type="scientific">Lacrimispora algidixylanolytica</name>
    <dbReference type="NCBI Taxonomy" id="94868"/>
    <lineage>
        <taxon>Bacteria</taxon>
        <taxon>Bacillati</taxon>
        <taxon>Bacillota</taxon>
        <taxon>Clostridia</taxon>
        <taxon>Lachnospirales</taxon>
        <taxon>Lachnospiraceae</taxon>
        <taxon>Lacrimispora</taxon>
    </lineage>
</organism>
<dbReference type="Gene3D" id="6.10.140.190">
    <property type="match status" value="1"/>
</dbReference>
<evidence type="ECO:0000313" key="4">
    <source>
        <dbReference type="Proteomes" id="UP000284277"/>
    </source>
</evidence>